<feature type="non-terminal residue" evidence="2">
    <location>
        <position position="1"/>
    </location>
</feature>
<dbReference type="Pfam" id="PF09431">
    <property type="entry name" value="SPIN90_LRD"/>
    <property type="match status" value="1"/>
</dbReference>
<evidence type="ECO:0000313" key="3">
    <source>
        <dbReference type="Proteomes" id="UP000193685"/>
    </source>
</evidence>
<protein>
    <recommendedName>
        <fullName evidence="1">SPIN90/Ldb17 leucine-rich domain-containing protein</fullName>
    </recommendedName>
</protein>
<dbReference type="GO" id="GO:0051666">
    <property type="term" value="P:actin cortical patch localization"/>
    <property type="evidence" value="ECO:0007669"/>
    <property type="project" value="TreeGrafter"/>
</dbReference>
<comment type="caution">
    <text evidence="2">The sequence shown here is derived from an EMBL/GenBank/DDBJ whole genome shotgun (WGS) entry which is preliminary data.</text>
</comment>
<dbReference type="OMA" id="FMEDIHI"/>
<dbReference type="InterPro" id="IPR030125">
    <property type="entry name" value="SPIN90/Ldb17"/>
</dbReference>
<dbReference type="PANTHER" id="PTHR13357:SF1">
    <property type="entry name" value="NCK-INTERACTING PROTEIN WITH SH3 DOMAIN"/>
    <property type="match status" value="1"/>
</dbReference>
<dbReference type="EMBL" id="MCFI01000006">
    <property type="protein sequence ID" value="ORY84437.1"/>
    <property type="molecule type" value="Genomic_DNA"/>
</dbReference>
<dbReference type="GO" id="GO:0071933">
    <property type="term" value="F:Arp2/3 complex binding"/>
    <property type="evidence" value="ECO:0007669"/>
    <property type="project" value="TreeGrafter"/>
</dbReference>
<gene>
    <name evidence="2" type="ORF">BCR37DRAFT_338989</name>
</gene>
<name>A0A1Y2FLI0_PROLT</name>
<dbReference type="PANTHER" id="PTHR13357">
    <property type="entry name" value="SH3 ADAPTER PROTEIN SPIN90 NCK INTERACTING PROTEIN WITH SH3 DOMAIN"/>
    <property type="match status" value="1"/>
</dbReference>
<dbReference type="OrthoDB" id="445362at2759"/>
<accession>A0A1Y2FLI0</accession>
<organism evidence="2 3">
    <name type="scientific">Protomyces lactucae-debilis</name>
    <dbReference type="NCBI Taxonomy" id="2754530"/>
    <lineage>
        <taxon>Eukaryota</taxon>
        <taxon>Fungi</taxon>
        <taxon>Dikarya</taxon>
        <taxon>Ascomycota</taxon>
        <taxon>Taphrinomycotina</taxon>
        <taxon>Taphrinomycetes</taxon>
        <taxon>Taphrinales</taxon>
        <taxon>Protomycetaceae</taxon>
        <taxon>Protomyces</taxon>
    </lineage>
</organism>
<reference evidence="2 3" key="1">
    <citation type="submission" date="2016-07" db="EMBL/GenBank/DDBJ databases">
        <title>Pervasive Adenine N6-methylation of Active Genes in Fungi.</title>
        <authorList>
            <consortium name="DOE Joint Genome Institute"/>
            <person name="Mondo S.J."/>
            <person name="Dannebaum R.O."/>
            <person name="Kuo R.C."/>
            <person name="Labutti K."/>
            <person name="Haridas S."/>
            <person name="Kuo A."/>
            <person name="Salamov A."/>
            <person name="Ahrendt S.R."/>
            <person name="Lipzen A."/>
            <person name="Sullivan W."/>
            <person name="Andreopoulos W.B."/>
            <person name="Clum A."/>
            <person name="Lindquist E."/>
            <person name="Daum C."/>
            <person name="Ramamoorthy G.K."/>
            <person name="Gryganskyi A."/>
            <person name="Culley D."/>
            <person name="Magnuson J.K."/>
            <person name="James T.Y."/>
            <person name="O'Malley M.A."/>
            <person name="Stajich J.E."/>
            <person name="Spatafora J.W."/>
            <person name="Visel A."/>
            <person name="Grigoriev I.V."/>
        </authorList>
    </citation>
    <scope>NUCLEOTIDE SEQUENCE [LARGE SCALE GENOMIC DNA]</scope>
    <source>
        <strain evidence="2 3">12-1054</strain>
    </source>
</reference>
<dbReference type="GO" id="GO:0030479">
    <property type="term" value="C:actin cortical patch"/>
    <property type="evidence" value="ECO:0007669"/>
    <property type="project" value="TreeGrafter"/>
</dbReference>
<feature type="domain" description="SPIN90/Ldb17 leucine-rich" evidence="1">
    <location>
        <begin position="43"/>
        <end position="200"/>
    </location>
</feature>
<dbReference type="RefSeq" id="XP_040726455.1">
    <property type="nucleotide sequence ID" value="XM_040867318.1"/>
</dbReference>
<dbReference type="AlphaFoldDB" id="A0A1Y2FLI0"/>
<sequence length="230" mass="26558">LAIAVLYELCRMQKLSRTDLASFDQEAIWFLMRYVEFGRDEEDPFSYKCIKLLVALNEQYMVSSLPQTQQPFPRSPSNTSLALADNASQDPQENCIIKVLSMHGPRFKCFGENLIRLLNRERDPSVQLLILKVLFLLFTNEATYEYFFTNDLHVLVDVFIRELYDLPLESEALRHTYLRVLHPLLINSQLCEPPHYKATELVKLLTSLNVECSHFGPVGATTVRLLARCL</sequence>
<dbReference type="STRING" id="56484.A0A1Y2FLI0"/>
<dbReference type="GeneID" id="63783917"/>
<dbReference type="GO" id="GO:0000147">
    <property type="term" value="P:actin cortical patch assembly"/>
    <property type="evidence" value="ECO:0007669"/>
    <property type="project" value="TreeGrafter"/>
</dbReference>
<proteinExistence type="predicted"/>
<dbReference type="GO" id="GO:0006897">
    <property type="term" value="P:endocytosis"/>
    <property type="evidence" value="ECO:0007669"/>
    <property type="project" value="TreeGrafter"/>
</dbReference>
<dbReference type="InterPro" id="IPR018556">
    <property type="entry name" value="SPIN90/Ldb17_LRD"/>
</dbReference>
<keyword evidence="3" id="KW-1185">Reference proteome</keyword>
<feature type="non-terminal residue" evidence="2">
    <location>
        <position position="230"/>
    </location>
</feature>
<evidence type="ECO:0000313" key="2">
    <source>
        <dbReference type="EMBL" id="ORY84437.1"/>
    </source>
</evidence>
<evidence type="ECO:0000259" key="1">
    <source>
        <dbReference type="Pfam" id="PF09431"/>
    </source>
</evidence>
<dbReference type="Proteomes" id="UP000193685">
    <property type="component" value="Unassembled WGS sequence"/>
</dbReference>